<dbReference type="Proteomes" id="UP000758603">
    <property type="component" value="Unassembled WGS sequence"/>
</dbReference>
<organism evidence="1 2">
    <name type="scientific">Truncatella angustata</name>
    <dbReference type="NCBI Taxonomy" id="152316"/>
    <lineage>
        <taxon>Eukaryota</taxon>
        <taxon>Fungi</taxon>
        <taxon>Dikarya</taxon>
        <taxon>Ascomycota</taxon>
        <taxon>Pezizomycotina</taxon>
        <taxon>Sordariomycetes</taxon>
        <taxon>Xylariomycetidae</taxon>
        <taxon>Amphisphaeriales</taxon>
        <taxon>Sporocadaceae</taxon>
        <taxon>Truncatella</taxon>
    </lineage>
</organism>
<accession>A0A9P8RJR0</accession>
<dbReference type="AlphaFoldDB" id="A0A9P8RJR0"/>
<sequence length="268" mass="28872">MVIEVEQICRDMTHGDIYVTTIMESYGIMIRLKTSLAAGEYKRDSASKTLQAPSDVMIAPKLLLVITAVTTALALSINLDTRHYDIDGMIWTGSIFPGEKPTVLTGSAKDILGQITAINPDYSPDDSFEAINSNHTSVGRRDSSMSCGNIATGTDVDIGSSVSYLQHLGGTCGSPGRQCRRLTCDGTTGSYFCSEQDAETHAPCKDIGDWVNFIRMQCCMGSTGRSGSIGFTNKPYSVWTGYANCNHPSSKRPTDYPYPGGSVNGECK</sequence>
<name>A0A9P8RJR0_9PEZI</name>
<proteinExistence type="predicted"/>
<dbReference type="OrthoDB" id="3552888at2759"/>
<reference evidence="1" key="1">
    <citation type="journal article" date="2021" name="Nat. Commun.">
        <title>Genetic determinants of endophytism in the Arabidopsis root mycobiome.</title>
        <authorList>
            <person name="Mesny F."/>
            <person name="Miyauchi S."/>
            <person name="Thiergart T."/>
            <person name="Pickel B."/>
            <person name="Atanasova L."/>
            <person name="Karlsson M."/>
            <person name="Huettel B."/>
            <person name="Barry K.W."/>
            <person name="Haridas S."/>
            <person name="Chen C."/>
            <person name="Bauer D."/>
            <person name="Andreopoulos W."/>
            <person name="Pangilinan J."/>
            <person name="LaButti K."/>
            <person name="Riley R."/>
            <person name="Lipzen A."/>
            <person name="Clum A."/>
            <person name="Drula E."/>
            <person name="Henrissat B."/>
            <person name="Kohler A."/>
            <person name="Grigoriev I.V."/>
            <person name="Martin F.M."/>
            <person name="Hacquard S."/>
        </authorList>
    </citation>
    <scope>NUCLEOTIDE SEQUENCE</scope>
    <source>
        <strain evidence="1">MPI-SDFR-AT-0073</strain>
    </source>
</reference>
<comment type="caution">
    <text evidence="1">The sequence shown here is derived from an EMBL/GenBank/DDBJ whole genome shotgun (WGS) entry which is preliminary data.</text>
</comment>
<dbReference type="GeneID" id="70134991"/>
<keyword evidence="2" id="KW-1185">Reference proteome</keyword>
<evidence type="ECO:0000313" key="1">
    <source>
        <dbReference type="EMBL" id="KAH6638683.1"/>
    </source>
</evidence>
<evidence type="ECO:0000313" key="2">
    <source>
        <dbReference type="Proteomes" id="UP000758603"/>
    </source>
</evidence>
<dbReference type="EMBL" id="JAGPXC010000015">
    <property type="protein sequence ID" value="KAH6638683.1"/>
    <property type="molecule type" value="Genomic_DNA"/>
</dbReference>
<dbReference type="RefSeq" id="XP_045950955.1">
    <property type="nucleotide sequence ID" value="XM_046106100.1"/>
</dbReference>
<gene>
    <name evidence="1" type="ORF">BKA67DRAFT_652129</name>
</gene>
<protein>
    <submittedName>
        <fullName evidence="1">Uncharacterized protein</fullName>
    </submittedName>
</protein>